<comment type="caution">
    <text evidence="2">The sequence shown here is derived from an EMBL/GenBank/DDBJ whole genome shotgun (WGS) entry which is preliminary data.</text>
</comment>
<accession>A0AAU9JVW3</accession>
<gene>
    <name evidence="2" type="ORF">BSTOLATCC_MIC46682</name>
</gene>
<feature type="transmembrane region" description="Helical" evidence="1">
    <location>
        <begin position="28"/>
        <end position="46"/>
    </location>
</feature>
<evidence type="ECO:0000313" key="2">
    <source>
        <dbReference type="EMBL" id="CAG9328691.1"/>
    </source>
</evidence>
<proteinExistence type="predicted"/>
<organism evidence="2 3">
    <name type="scientific">Blepharisma stoltei</name>
    <dbReference type="NCBI Taxonomy" id="1481888"/>
    <lineage>
        <taxon>Eukaryota</taxon>
        <taxon>Sar</taxon>
        <taxon>Alveolata</taxon>
        <taxon>Ciliophora</taxon>
        <taxon>Postciliodesmatophora</taxon>
        <taxon>Heterotrichea</taxon>
        <taxon>Heterotrichida</taxon>
        <taxon>Blepharismidae</taxon>
        <taxon>Blepharisma</taxon>
    </lineage>
</organism>
<dbReference type="Proteomes" id="UP001162131">
    <property type="component" value="Unassembled WGS sequence"/>
</dbReference>
<keyword evidence="3" id="KW-1185">Reference proteome</keyword>
<evidence type="ECO:0000256" key="1">
    <source>
        <dbReference type="SAM" id="Phobius"/>
    </source>
</evidence>
<keyword evidence="1" id="KW-0472">Membrane</keyword>
<sequence>MQIKYFLILGVLINEAYAYKEANLAIFFGSYFVVLLGIAIYIFSIVRKPYRKPENSSINAAQISLDTQG</sequence>
<keyword evidence="1" id="KW-0812">Transmembrane</keyword>
<name>A0AAU9JVW3_9CILI</name>
<evidence type="ECO:0000313" key="3">
    <source>
        <dbReference type="Proteomes" id="UP001162131"/>
    </source>
</evidence>
<dbReference type="EMBL" id="CAJZBQ010000046">
    <property type="protein sequence ID" value="CAG9328691.1"/>
    <property type="molecule type" value="Genomic_DNA"/>
</dbReference>
<dbReference type="AlphaFoldDB" id="A0AAU9JVW3"/>
<keyword evidence="1" id="KW-1133">Transmembrane helix</keyword>
<reference evidence="2" key="1">
    <citation type="submission" date="2021-09" db="EMBL/GenBank/DDBJ databases">
        <authorList>
            <consortium name="AG Swart"/>
            <person name="Singh M."/>
            <person name="Singh A."/>
            <person name="Seah K."/>
            <person name="Emmerich C."/>
        </authorList>
    </citation>
    <scope>NUCLEOTIDE SEQUENCE</scope>
    <source>
        <strain evidence="2">ATCC30299</strain>
    </source>
</reference>
<protein>
    <submittedName>
        <fullName evidence="2">Uncharacterized protein</fullName>
    </submittedName>
</protein>